<feature type="binding site" evidence="7">
    <location>
        <position position="126"/>
    </location>
    <ligand>
        <name>Zn(2+)</name>
        <dbReference type="ChEBI" id="CHEBI:29105"/>
    </ligand>
</feature>
<evidence type="ECO:0000313" key="9">
    <source>
        <dbReference type="EMBL" id="KAH6599594.1"/>
    </source>
</evidence>
<evidence type="ECO:0000256" key="1">
    <source>
        <dbReference type="ARBA" id="ARBA00022688"/>
    </source>
</evidence>
<comment type="function">
    <text evidence="7">Lyase that catalyzes the C1-decarboxylation of 4-hydroxy-3-methoxy-5-(all-trans-polyprenyl)benzoic acid into 2-methoxy-6-(all-trans-polyprenyl)phenol during ubiquinone biosynthesis.</text>
</comment>
<evidence type="ECO:0000256" key="6">
    <source>
        <dbReference type="ARBA" id="ARBA00081568"/>
    </source>
</evidence>
<keyword evidence="4 7" id="KW-0472">Membrane</keyword>
<evidence type="ECO:0000256" key="7">
    <source>
        <dbReference type="HAMAP-Rule" id="MF_03111"/>
    </source>
</evidence>
<name>A0ABQ8FMV6_9FUNG</name>
<proteinExistence type="inferred from homology"/>
<evidence type="ECO:0000313" key="10">
    <source>
        <dbReference type="Proteomes" id="UP001648503"/>
    </source>
</evidence>
<evidence type="ECO:0000256" key="2">
    <source>
        <dbReference type="ARBA" id="ARBA00022792"/>
    </source>
</evidence>
<evidence type="ECO:0000256" key="8">
    <source>
        <dbReference type="SAM" id="MobiDB-lite"/>
    </source>
</evidence>
<dbReference type="PANTHER" id="PTHR12922:SF7">
    <property type="entry name" value="UBIQUINONE BIOSYNTHESIS PROTEIN COQ4 HOMOLOG, MITOCHONDRIAL"/>
    <property type="match status" value="1"/>
</dbReference>
<gene>
    <name evidence="7" type="primary">COQ4</name>
    <name evidence="9" type="ORF">BASA50_002936</name>
</gene>
<protein>
    <recommendedName>
        <fullName evidence="6">4-hydroxy-3-methoxy-5-polyprenylbenzoate decarboxylase</fullName>
    </recommendedName>
</protein>
<keyword evidence="7" id="KW-0479">Metal-binding</keyword>
<comment type="cofactor">
    <cofactor evidence="7">
        <name>Zn(2+)</name>
        <dbReference type="ChEBI" id="CHEBI:29105"/>
    </cofactor>
</comment>
<comment type="caution">
    <text evidence="9">The sequence shown here is derived from an EMBL/GenBank/DDBJ whole genome shotgun (WGS) entry which is preliminary data.</text>
</comment>
<comment type="subunit">
    <text evidence="7">Component of a multi-subunit COQ enzyme complex, composed of at least COQ3, COQ4, COQ5, COQ6, COQ7 and COQ9.</text>
</comment>
<keyword evidence="5 7" id="KW-0456">Lyase</keyword>
<dbReference type="Proteomes" id="UP001648503">
    <property type="component" value="Unassembled WGS sequence"/>
</dbReference>
<organism evidence="9 10">
    <name type="scientific">Batrachochytrium salamandrivorans</name>
    <dbReference type="NCBI Taxonomy" id="1357716"/>
    <lineage>
        <taxon>Eukaryota</taxon>
        <taxon>Fungi</taxon>
        <taxon>Fungi incertae sedis</taxon>
        <taxon>Chytridiomycota</taxon>
        <taxon>Chytridiomycota incertae sedis</taxon>
        <taxon>Chytridiomycetes</taxon>
        <taxon>Rhizophydiales</taxon>
        <taxon>Rhizophydiales incertae sedis</taxon>
        <taxon>Batrachochytrium</taxon>
    </lineage>
</organism>
<dbReference type="PANTHER" id="PTHR12922">
    <property type="entry name" value="UBIQUINONE BIOSYNTHESIS PROTEIN"/>
    <property type="match status" value="1"/>
</dbReference>
<evidence type="ECO:0000256" key="4">
    <source>
        <dbReference type="ARBA" id="ARBA00023136"/>
    </source>
</evidence>
<accession>A0ABQ8FMV6</accession>
<keyword evidence="3 7" id="KW-0496">Mitochondrion</keyword>
<comment type="similarity">
    <text evidence="7">Belongs to the COQ4 family.</text>
</comment>
<dbReference type="Pfam" id="PF05019">
    <property type="entry name" value="Coq4"/>
    <property type="match status" value="1"/>
</dbReference>
<sequence>MAAYVLRSASKLLLGARAAVTALYDPTRADMVAALGETTGELVLSRIRDKMLLDPTGRRILRERPLISSQSLDLERLRNLPANTFGRSYIAFLDKHNVTPDSRDEVKYIEDEELAYVMLRYRQVHDFWHTLLDMPITVEGEIALKWFELVQTGLPVTFLSAFVGPLRLTQEEKSRLFGEYVPWAVQSGANAKHLMSVMYEDMFELEHDHVLKKLGIERMPPLDNPTTTQPPQADVVEKH</sequence>
<dbReference type="InterPro" id="IPR007715">
    <property type="entry name" value="Coq4"/>
</dbReference>
<keyword evidence="1 7" id="KW-0831">Ubiquinone biosynthesis</keyword>
<dbReference type="HAMAP" id="MF_03111">
    <property type="entry name" value="Coq4"/>
    <property type="match status" value="1"/>
</dbReference>
<dbReference type="InterPro" id="IPR027540">
    <property type="entry name" value="Coq4_euk"/>
</dbReference>
<keyword evidence="2 7" id="KW-0999">Mitochondrion inner membrane</keyword>
<keyword evidence="10" id="KW-1185">Reference proteome</keyword>
<comment type="subcellular location">
    <subcellularLocation>
        <location evidence="7">Mitochondrion inner membrane</location>
        <topology evidence="7">Peripheral membrane protein</topology>
        <orientation evidence="7">Matrix side</orientation>
    </subcellularLocation>
</comment>
<feature type="region of interest" description="Disordered" evidence="8">
    <location>
        <begin position="218"/>
        <end position="239"/>
    </location>
</feature>
<evidence type="ECO:0000256" key="3">
    <source>
        <dbReference type="ARBA" id="ARBA00023128"/>
    </source>
</evidence>
<evidence type="ECO:0000256" key="5">
    <source>
        <dbReference type="ARBA" id="ARBA00023239"/>
    </source>
</evidence>
<dbReference type="EMBL" id="JAFCIX010000063">
    <property type="protein sequence ID" value="KAH6599594.1"/>
    <property type="molecule type" value="Genomic_DNA"/>
</dbReference>
<feature type="binding site" evidence="7">
    <location>
        <position position="141"/>
    </location>
    <ligand>
        <name>Zn(2+)</name>
        <dbReference type="ChEBI" id="CHEBI:29105"/>
    </ligand>
</feature>
<reference evidence="9 10" key="1">
    <citation type="submission" date="2021-02" db="EMBL/GenBank/DDBJ databases">
        <title>Variation within the Batrachochytrium salamandrivorans European outbreak.</title>
        <authorList>
            <person name="Kelly M."/>
            <person name="Pasmans F."/>
            <person name="Shea T.P."/>
            <person name="Munoz J.F."/>
            <person name="Carranza S."/>
            <person name="Cuomo C.A."/>
            <person name="Martel A."/>
        </authorList>
    </citation>
    <scope>NUCLEOTIDE SEQUENCE [LARGE SCALE GENOMIC DNA]</scope>
    <source>
        <strain evidence="9 10">AMFP18/2</strain>
    </source>
</reference>
<comment type="catalytic activity">
    <reaction evidence="7">
        <text>a 4-hydroxy-3-methoxy-5-(all-trans-polyprenyl)benzoate + H(+) = a 2-methoxy-6-(all-trans-polyprenyl)phenol + CO2</text>
        <dbReference type="Rhea" id="RHEA:81179"/>
        <dbReference type="Rhea" id="RHEA-COMP:9551"/>
        <dbReference type="Rhea" id="RHEA-COMP:10931"/>
        <dbReference type="ChEBI" id="CHEBI:15378"/>
        <dbReference type="ChEBI" id="CHEBI:16526"/>
        <dbReference type="ChEBI" id="CHEBI:62731"/>
        <dbReference type="ChEBI" id="CHEBI:84443"/>
        <dbReference type="EC" id="4.1.1.130"/>
    </reaction>
</comment>
<feature type="binding site" evidence="7">
    <location>
        <position position="125"/>
    </location>
    <ligand>
        <name>Zn(2+)</name>
        <dbReference type="ChEBI" id="CHEBI:29105"/>
    </ligand>
</feature>
<keyword evidence="7" id="KW-0862">Zinc</keyword>
<comment type="pathway">
    <text evidence="7">Cofactor biosynthesis; ubiquinone biosynthesis.</text>
</comment>
<feature type="binding site" evidence="7">
    <location>
        <position position="129"/>
    </location>
    <ligand>
        <name>Zn(2+)</name>
        <dbReference type="ChEBI" id="CHEBI:29105"/>
    </ligand>
</feature>